<dbReference type="InterPro" id="IPR044839">
    <property type="entry name" value="NDR1-like"/>
</dbReference>
<dbReference type="OrthoDB" id="669838at2759"/>
<sequence>MEPPPHPPQGWRRPKIPWLRTSTLQSNQVKCIFIVSLLSIMFICLVATIIWLSFLPTYMKYSIQQASIARHGLAANDTLNANFHFLLQANNPNSGFAVYYNEVYALVLYERTPLSENSPVPPFHQPSRNISNVGFDVMAKDVRIDETVARDLNAEWDSGVVALDLILKSKMVLRFGGFKIHRRLKVHCKGLNATFSSSKGFQKVACSKHVYD</sequence>
<keyword evidence="2 5" id="KW-0812">Transmembrane</keyword>
<keyword evidence="4 5" id="KW-0472">Membrane</keyword>
<dbReference type="Pfam" id="PF03168">
    <property type="entry name" value="LEA_2"/>
    <property type="match status" value="1"/>
</dbReference>
<proteinExistence type="predicted"/>
<dbReference type="Proteomes" id="UP000250235">
    <property type="component" value="Unassembled WGS sequence"/>
</dbReference>
<dbReference type="EMBL" id="KQ995304">
    <property type="protein sequence ID" value="KZV47190.1"/>
    <property type="molecule type" value="Genomic_DNA"/>
</dbReference>
<feature type="domain" description="Late embryogenesis abundant protein LEA-2 subgroup" evidence="6">
    <location>
        <begin position="88"/>
        <end position="190"/>
    </location>
</feature>
<gene>
    <name evidence="7" type="ORF">F511_05241</name>
</gene>
<keyword evidence="3 5" id="KW-1133">Transmembrane helix</keyword>
<evidence type="ECO:0000313" key="8">
    <source>
        <dbReference type="Proteomes" id="UP000250235"/>
    </source>
</evidence>
<evidence type="ECO:0000259" key="6">
    <source>
        <dbReference type="Pfam" id="PF03168"/>
    </source>
</evidence>
<dbReference type="InterPro" id="IPR004864">
    <property type="entry name" value="LEA_2"/>
</dbReference>
<feature type="transmembrane region" description="Helical" evidence="5">
    <location>
        <begin position="32"/>
        <end position="55"/>
    </location>
</feature>
<dbReference type="PANTHER" id="PTHR31234:SF2">
    <property type="entry name" value="OS05G0199100 PROTEIN"/>
    <property type="match status" value="1"/>
</dbReference>
<name>A0A2Z7CJC3_9LAMI</name>
<organism evidence="7 8">
    <name type="scientific">Dorcoceras hygrometricum</name>
    <dbReference type="NCBI Taxonomy" id="472368"/>
    <lineage>
        <taxon>Eukaryota</taxon>
        <taxon>Viridiplantae</taxon>
        <taxon>Streptophyta</taxon>
        <taxon>Embryophyta</taxon>
        <taxon>Tracheophyta</taxon>
        <taxon>Spermatophyta</taxon>
        <taxon>Magnoliopsida</taxon>
        <taxon>eudicotyledons</taxon>
        <taxon>Gunneridae</taxon>
        <taxon>Pentapetalae</taxon>
        <taxon>asterids</taxon>
        <taxon>lamiids</taxon>
        <taxon>Lamiales</taxon>
        <taxon>Gesneriaceae</taxon>
        <taxon>Didymocarpoideae</taxon>
        <taxon>Trichosporeae</taxon>
        <taxon>Loxocarpinae</taxon>
        <taxon>Dorcoceras</taxon>
    </lineage>
</organism>
<evidence type="ECO:0000256" key="1">
    <source>
        <dbReference type="ARBA" id="ARBA00004167"/>
    </source>
</evidence>
<evidence type="ECO:0000256" key="3">
    <source>
        <dbReference type="ARBA" id="ARBA00022989"/>
    </source>
</evidence>
<comment type="subcellular location">
    <subcellularLocation>
        <location evidence="1">Membrane</location>
        <topology evidence="1">Single-pass membrane protein</topology>
    </subcellularLocation>
</comment>
<protein>
    <recommendedName>
        <fullName evidence="6">Late embryogenesis abundant protein LEA-2 subgroup domain-containing protein</fullName>
    </recommendedName>
</protein>
<keyword evidence="8" id="KW-1185">Reference proteome</keyword>
<evidence type="ECO:0000256" key="2">
    <source>
        <dbReference type="ARBA" id="ARBA00022692"/>
    </source>
</evidence>
<accession>A0A2Z7CJC3</accession>
<reference evidence="7 8" key="1">
    <citation type="journal article" date="2015" name="Proc. Natl. Acad. Sci. U.S.A.">
        <title>The resurrection genome of Boea hygrometrica: A blueprint for survival of dehydration.</title>
        <authorList>
            <person name="Xiao L."/>
            <person name="Yang G."/>
            <person name="Zhang L."/>
            <person name="Yang X."/>
            <person name="Zhao S."/>
            <person name="Ji Z."/>
            <person name="Zhou Q."/>
            <person name="Hu M."/>
            <person name="Wang Y."/>
            <person name="Chen M."/>
            <person name="Xu Y."/>
            <person name="Jin H."/>
            <person name="Xiao X."/>
            <person name="Hu G."/>
            <person name="Bao F."/>
            <person name="Hu Y."/>
            <person name="Wan P."/>
            <person name="Li L."/>
            <person name="Deng X."/>
            <person name="Kuang T."/>
            <person name="Xiang C."/>
            <person name="Zhu J.K."/>
            <person name="Oliver M.J."/>
            <person name="He Y."/>
        </authorList>
    </citation>
    <scope>NUCLEOTIDE SEQUENCE [LARGE SCALE GENOMIC DNA]</scope>
    <source>
        <strain evidence="8">cv. XS01</strain>
    </source>
</reference>
<dbReference type="GO" id="GO:0005886">
    <property type="term" value="C:plasma membrane"/>
    <property type="evidence" value="ECO:0007669"/>
    <property type="project" value="TreeGrafter"/>
</dbReference>
<dbReference type="GO" id="GO:0098542">
    <property type="term" value="P:defense response to other organism"/>
    <property type="evidence" value="ECO:0007669"/>
    <property type="project" value="InterPro"/>
</dbReference>
<evidence type="ECO:0000256" key="4">
    <source>
        <dbReference type="ARBA" id="ARBA00023136"/>
    </source>
</evidence>
<dbReference type="PANTHER" id="PTHR31234">
    <property type="entry name" value="LATE EMBRYOGENESIS ABUNDANT (LEA) HYDROXYPROLINE-RICH GLYCOPROTEIN FAMILY"/>
    <property type="match status" value="1"/>
</dbReference>
<evidence type="ECO:0000313" key="7">
    <source>
        <dbReference type="EMBL" id="KZV47190.1"/>
    </source>
</evidence>
<evidence type="ECO:0000256" key="5">
    <source>
        <dbReference type="SAM" id="Phobius"/>
    </source>
</evidence>
<dbReference type="AlphaFoldDB" id="A0A2Z7CJC3"/>